<accession>A0A178U6B3</accession>
<evidence type="ECO:0000259" key="2">
    <source>
        <dbReference type="Pfam" id="PF22936"/>
    </source>
</evidence>
<gene>
    <name evidence="3" type="ORF">AXX17_ATUG01390</name>
</gene>
<dbReference type="AlphaFoldDB" id="A0A178U6B3"/>
<dbReference type="InterPro" id="IPR005162">
    <property type="entry name" value="Retrotrans_gag_dom"/>
</dbReference>
<protein>
    <submittedName>
        <fullName evidence="3">Uncharacterized protein</fullName>
    </submittedName>
</protein>
<sequence>MVKSWILNVVNKEIYDSILYYQDAMEMWDDLFTRFKVNNLPRKYQLEQAVMTLKQGDLDLSTYFTKKKTLWEQLSNTRIKTVKKCDCDQVKELLEEAETSRVIQFLMGLNDNFNNIRGQILNMKPRPGLNEIYNMLDQDESQRIVGYSKPVMSTPSAFQAQAVLTEQNHILMAQRNSHKPKCSHCFRVGHIVDKCYKVHGYPPGHPRAKKNNYVGSTNMTSSDPVLPQTDSLVYQKENLSEEKNADMSPDQLQQMISYLSSKLRSNTVFPSPDKAIASFSTPVPSISQITGTFLSLYDFSYYDMLTSSIPPETELSHRAWVIDSGASHHVTHDREIYVDYKALDRTYVRLPNGQTVKIEGAGYIQLTDALSLHNVLHIPDFKFNLLSVSVVTKNLKSKVSFTSDACSIQALTQELMIGQGS</sequence>
<name>A0A178U6B3_ARATH</name>
<evidence type="ECO:0000259" key="1">
    <source>
        <dbReference type="Pfam" id="PF03732"/>
    </source>
</evidence>
<proteinExistence type="predicted"/>
<dbReference type="Pfam" id="PF03732">
    <property type="entry name" value="Retrotrans_gag"/>
    <property type="match status" value="1"/>
</dbReference>
<reference evidence="4" key="1">
    <citation type="journal article" date="2016" name="Proc. Natl. Acad. Sci. U.S.A.">
        <title>Chromosome-level assembly of Arabidopsis thaliana Ler reveals the extent of translocation and inversion polymorphisms.</title>
        <authorList>
            <person name="Zapata L."/>
            <person name="Ding J."/>
            <person name="Willing E.M."/>
            <person name="Hartwig B."/>
            <person name="Bezdan D."/>
            <person name="Jiao W.B."/>
            <person name="Patel V."/>
            <person name="Velikkakam James G."/>
            <person name="Koornneef M."/>
            <person name="Ossowski S."/>
            <person name="Schneeberger K."/>
        </authorList>
    </citation>
    <scope>NUCLEOTIDE SEQUENCE [LARGE SCALE GENOMIC DNA]</scope>
    <source>
        <strain evidence="4">cv. Landsberg erecta</strain>
    </source>
</reference>
<evidence type="ECO:0000313" key="3">
    <source>
        <dbReference type="EMBL" id="OAO89373.1"/>
    </source>
</evidence>
<feature type="domain" description="Retrotransposon gag" evidence="1">
    <location>
        <begin position="3"/>
        <end position="109"/>
    </location>
</feature>
<dbReference type="PANTHER" id="PTHR34222">
    <property type="entry name" value="GAG_PRE-INTEGRS DOMAIN-CONTAINING PROTEIN"/>
    <property type="match status" value="1"/>
</dbReference>
<dbReference type="Proteomes" id="UP000078284">
    <property type="component" value="Unassembled WGS sequence"/>
</dbReference>
<dbReference type="PANTHER" id="PTHR34222:SF99">
    <property type="entry name" value="PROTEIN, PUTATIVE-RELATED"/>
    <property type="match status" value="1"/>
</dbReference>
<evidence type="ECO:0000313" key="4">
    <source>
        <dbReference type="Proteomes" id="UP000078284"/>
    </source>
</evidence>
<dbReference type="Pfam" id="PF22936">
    <property type="entry name" value="Pol_BBD"/>
    <property type="match status" value="1"/>
</dbReference>
<organism evidence="3 4">
    <name type="scientific">Arabidopsis thaliana</name>
    <name type="common">Mouse-ear cress</name>
    <dbReference type="NCBI Taxonomy" id="3702"/>
    <lineage>
        <taxon>Eukaryota</taxon>
        <taxon>Viridiplantae</taxon>
        <taxon>Streptophyta</taxon>
        <taxon>Embryophyta</taxon>
        <taxon>Tracheophyta</taxon>
        <taxon>Spermatophyta</taxon>
        <taxon>Magnoliopsida</taxon>
        <taxon>eudicotyledons</taxon>
        <taxon>Gunneridae</taxon>
        <taxon>Pentapetalae</taxon>
        <taxon>rosids</taxon>
        <taxon>malvids</taxon>
        <taxon>Brassicales</taxon>
        <taxon>Brassicaceae</taxon>
        <taxon>Camelineae</taxon>
        <taxon>Arabidopsis</taxon>
    </lineage>
</organism>
<dbReference type="EMBL" id="LUHQ01000011">
    <property type="protein sequence ID" value="OAO89373.1"/>
    <property type="molecule type" value="Genomic_DNA"/>
</dbReference>
<dbReference type="InterPro" id="IPR054722">
    <property type="entry name" value="PolX-like_BBD"/>
</dbReference>
<feature type="domain" description="Retrovirus-related Pol polyprotein from transposon TNT 1-94-like beta-barrel" evidence="2">
    <location>
        <begin position="320"/>
        <end position="393"/>
    </location>
</feature>
<comment type="caution">
    <text evidence="3">The sequence shown here is derived from an EMBL/GenBank/DDBJ whole genome shotgun (WGS) entry which is preliminary data.</text>
</comment>